<name>A0A139AZR6_GONPJ</name>
<dbReference type="PANTHER" id="PTHR32332:SF31">
    <property type="entry name" value="2-NITROPROPANE DIOXYGENASE FAMILY, PUTATIVE (AFU_ORTHOLOGUE AFUA_2G09850)-RELATED"/>
    <property type="match status" value="1"/>
</dbReference>
<evidence type="ECO:0000256" key="2">
    <source>
        <dbReference type="ARBA" id="ARBA00022643"/>
    </source>
</evidence>
<reference evidence="4 5" key="1">
    <citation type="journal article" date="2015" name="Genome Biol. Evol.">
        <title>Phylogenomic analyses indicate that early fungi evolved digesting cell walls of algal ancestors of land plants.</title>
        <authorList>
            <person name="Chang Y."/>
            <person name="Wang S."/>
            <person name="Sekimoto S."/>
            <person name="Aerts A.L."/>
            <person name="Choi C."/>
            <person name="Clum A."/>
            <person name="LaButti K.M."/>
            <person name="Lindquist E.A."/>
            <person name="Yee Ngan C."/>
            <person name="Ohm R.A."/>
            <person name="Salamov A.A."/>
            <person name="Grigoriev I.V."/>
            <person name="Spatafora J.W."/>
            <person name="Berbee M.L."/>
        </authorList>
    </citation>
    <scope>NUCLEOTIDE SEQUENCE [LARGE SCALE GENOMIC DNA]</scope>
    <source>
        <strain evidence="4 5">JEL478</strain>
    </source>
</reference>
<dbReference type="GO" id="GO:0051213">
    <property type="term" value="F:dioxygenase activity"/>
    <property type="evidence" value="ECO:0007669"/>
    <property type="project" value="UniProtKB-KW"/>
</dbReference>
<dbReference type="AlphaFoldDB" id="A0A139AZR6"/>
<dbReference type="OrthoDB" id="10265891at2759"/>
<gene>
    <name evidence="4" type="ORF">M427DRAFT_50541</name>
</gene>
<accession>A0A139AZR6</accession>
<dbReference type="Pfam" id="PF03060">
    <property type="entry name" value="NMO"/>
    <property type="match status" value="1"/>
</dbReference>
<keyword evidence="3" id="KW-0560">Oxidoreductase</keyword>
<dbReference type="Gene3D" id="3.20.20.70">
    <property type="entry name" value="Aldolase class I"/>
    <property type="match status" value="1"/>
</dbReference>
<dbReference type="GO" id="GO:0018580">
    <property type="term" value="F:nitronate monooxygenase activity"/>
    <property type="evidence" value="ECO:0007669"/>
    <property type="project" value="InterPro"/>
</dbReference>
<evidence type="ECO:0000313" key="5">
    <source>
        <dbReference type="Proteomes" id="UP000070544"/>
    </source>
</evidence>
<dbReference type="OMA" id="MDENTDG"/>
<dbReference type="STRING" id="1344416.A0A139AZR6"/>
<protein>
    <submittedName>
        <fullName evidence="4">2-nitropropane dioxygenase</fullName>
    </submittedName>
</protein>
<evidence type="ECO:0000313" key="4">
    <source>
        <dbReference type="EMBL" id="KXS22190.1"/>
    </source>
</evidence>
<keyword evidence="1" id="KW-0285">Flavoprotein</keyword>
<dbReference type="InterPro" id="IPR013785">
    <property type="entry name" value="Aldolase_TIM"/>
</dbReference>
<sequence length="363" mass="38159">MSTAPAETLATPLTKLLRIKYPILLAGMGAVSGPELAAAVTKAGGLGVMGGIRWSPEALKSAIKKLKEELNDENAAFGVDLLLPAIGGSARKTNYDYTKGQLPALVDIMIEEKCRLFVCAVGVPPKWVVDKLHAAGILVMNMVGAPKHALKALAVGVDAICAQGGEAGGHTGDIATAILVPAVVNVCRGKKSPLTGQQVSVVAAGGIYDGRGLAMALCMGAEAVWVGTRFVAAAEANSSPRHKRAIVQGDYTDTVRTLIFSGRPMRVIKTPYIENWEVNRQPDIAGLTSKGLIPYEWEMDEKQKKGEEVSTEVVIQSTRMLAGQVIGAIDSVKPAAEIVNEMVTDCVSALRTAGSKIVPVPKL</sequence>
<keyword evidence="5" id="KW-1185">Reference proteome</keyword>
<dbReference type="PANTHER" id="PTHR32332">
    <property type="entry name" value="2-NITROPROPANE DIOXYGENASE"/>
    <property type="match status" value="1"/>
</dbReference>
<dbReference type="SUPFAM" id="SSF51412">
    <property type="entry name" value="Inosine monophosphate dehydrogenase (IMPDH)"/>
    <property type="match status" value="1"/>
</dbReference>
<dbReference type="EMBL" id="KQ965731">
    <property type="protein sequence ID" value="KXS22190.1"/>
    <property type="molecule type" value="Genomic_DNA"/>
</dbReference>
<dbReference type="CDD" id="cd04730">
    <property type="entry name" value="NPD_like"/>
    <property type="match status" value="1"/>
</dbReference>
<organism evidence="4 5">
    <name type="scientific">Gonapodya prolifera (strain JEL478)</name>
    <name type="common">Monoblepharis prolifera</name>
    <dbReference type="NCBI Taxonomy" id="1344416"/>
    <lineage>
        <taxon>Eukaryota</taxon>
        <taxon>Fungi</taxon>
        <taxon>Fungi incertae sedis</taxon>
        <taxon>Chytridiomycota</taxon>
        <taxon>Chytridiomycota incertae sedis</taxon>
        <taxon>Monoblepharidomycetes</taxon>
        <taxon>Monoblepharidales</taxon>
        <taxon>Gonapodyaceae</taxon>
        <taxon>Gonapodya</taxon>
    </lineage>
</organism>
<proteinExistence type="predicted"/>
<dbReference type="Proteomes" id="UP000070544">
    <property type="component" value="Unassembled WGS sequence"/>
</dbReference>
<keyword evidence="4" id="KW-0223">Dioxygenase</keyword>
<evidence type="ECO:0000256" key="3">
    <source>
        <dbReference type="ARBA" id="ARBA00023002"/>
    </source>
</evidence>
<dbReference type="InterPro" id="IPR004136">
    <property type="entry name" value="NMO"/>
</dbReference>
<evidence type="ECO:0000256" key="1">
    <source>
        <dbReference type="ARBA" id="ARBA00022630"/>
    </source>
</evidence>
<keyword evidence="2" id="KW-0288">FMN</keyword>